<accession>A0A6C0H2W4</accession>
<protein>
    <submittedName>
        <fullName evidence="1">Uncharacterized protein</fullName>
    </submittedName>
</protein>
<proteinExistence type="predicted"/>
<sequence>MIQYGEPLESFDPDKDIMYKAFDDYFNHPTMTKVKDINDHSMYISKMACLLGNECRYIVCFIEIDDLPIGTKEKLSNMRWLSLQTRSLSERYDLPCHGYQPRRDCSLGAVINRTEVTADASTYSCEVFPLVVTLLHKKGENDYQSRGNIVAALETYSTIITLQ</sequence>
<name>A0A6C0H2W4_9ZZZZ</name>
<evidence type="ECO:0000313" key="1">
    <source>
        <dbReference type="EMBL" id="QHT74789.1"/>
    </source>
</evidence>
<dbReference type="EMBL" id="MN739858">
    <property type="protein sequence ID" value="QHT74789.1"/>
    <property type="molecule type" value="Genomic_DNA"/>
</dbReference>
<reference evidence="1" key="1">
    <citation type="journal article" date="2020" name="Nature">
        <title>Giant virus diversity and host interactions through global metagenomics.</title>
        <authorList>
            <person name="Schulz F."/>
            <person name="Roux S."/>
            <person name="Paez-Espino D."/>
            <person name="Jungbluth S."/>
            <person name="Walsh D.A."/>
            <person name="Denef V.J."/>
            <person name="McMahon K.D."/>
            <person name="Konstantinidis K.T."/>
            <person name="Eloe-Fadrosh E.A."/>
            <person name="Kyrpides N.C."/>
            <person name="Woyke T."/>
        </authorList>
    </citation>
    <scope>NUCLEOTIDE SEQUENCE</scope>
    <source>
        <strain evidence="1">GVMAG-M-3300023179-62</strain>
    </source>
</reference>
<organism evidence="1">
    <name type="scientific">viral metagenome</name>
    <dbReference type="NCBI Taxonomy" id="1070528"/>
    <lineage>
        <taxon>unclassified sequences</taxon>
        <taxon>metagenomes</taxon>
        <taxon>organismal metagenomes</taxon>
    </lineage>
</organism>
<dbReference type="AlphaFoldDB" id="A0A6C0H2W4"/>